<reference evidence="2" key="1">
    <citation type="journal article" date="2014" name="PLoS ONE">
        <title>Transcriptome-Based Identification of ABC Transporters in the Western Tarnished Plant Bug Lygus hesperus.</title>
        <authorList>
            <person name="Hull J.J."/>
            <person name="Chaney K."/>
            <person name="Geib S.M."/>
            <person name="Fabrick J.A."/>
            <person name="Brent C.S."/>
            <person name="Walsh D."/>
            <person name="Lavine L.C."/>
        </authorList>
    </citation>
    <scope>NUCLEOTIDE SEQUENCE</scope>
</reference>
<accession>A0A0A9WP18</accession>
<protein>
    <submittedName>
        <fullName evidence="2">Flap endonuclease 1</fullName>
    </submittedName>
</protein>
<proteinExistence type="predicted"/>
<keyword evidence="2" id="KW-0540">Nuclease</keyword>
<feature type="chain" id="PRO_5005422334" evidence="1">
    <location>
        <begin position="22"/>
        <end position="116"/>
    </location>
</feature>
<dbReference type="GO" id="GO:0004519">
    <property type="term" value="F:endonuclease activity"/>
    <property type="evidence" value="ECO:0007669"/>
    <property type="project" value="UniProtKB-KW"/>
</dbReference>
<name>A0A0A9WP18_LYGHE</name>
<evidence type="ECO:0000256" key="1">
    <source>
        <dbReference type="SAM" id="SignalP"/>
    </source>
</evidence>
<keyword evidence="2" id="KW-0378">Hydrolase</keyword>
<evidence type="ECO:0000313" key="2">
    <source>
        <dbReference type="EMBL" id="JAG09161.1"/>
    </source>
</evidence>
<dbReference type="EMBL" id="GBHO01034443">
    <property type="protein sequence ID" value="JAG09161.1"/>
    <property type="molecule type" value="Transcribed_RNA"/>
</dbReference>
<reference evidence="2" key="2">
    <citation type="submission" date="2014-07" db="EMBL/GenBank/DDBJ databases">
        <authorList>
            <person name="Hull J."/>
        </authorList>
    </citation>
    <scope>NUCLEOTIDE SEQUENCE</scope>
</reference>
<gene>
    <name evidence="2" type="primary">fen1_3</name>
    <name evidence="2" type="ORF">CM83_28175</name>
</gene>
<keyword evidence="2" id="KW-0255">Endonuclease</keyword>
<organism evidence="2">
    <name type="scientific">Lygus hesperus</name>
    <name type="common">Western plant bug</name>
    <dbReference type="NCBI Taxonomy" id="30085"/>
    <lineage>
        <taxon>Eukaryota</taxon>
        <taxon>Metazoa</taxon>
        <taxon>Ecdysozoa</taxon>
        <taxon>Arthropoda</taxon>
        <taxon>Hexapoda</taxon>
        <taxon>Insecta</taxon>
        <taxon>Pterygota</taxon>
        <taxon>Neoptera</taxon>
        <taxon>Paraneoptera</taxon>
        <taxon>Hemiptera</taxon>
        <taxon>Heteroptera</taxon>
        <taxon>Panheteroptera</taxon>
        <taxon>Cimicomorpha</taxon>
        <taxon>Miridae</taxon>
        <taxon>Mirini</taxon>
        <taxon>Lygus</taxon>
    </lineage>
</organism>
<sequence>MIFFFFFQMNALLSKIQQSAAVVELRSVETLTLDTPYVITKMVWTQTKYGPAVQVHLQELTDGQRIEGGDCFRVYLPHRISNVLTEEEVDKYNASQMLYTLVYRGKLGNAFLLDIY</sequence>
<feature type="signal peptide" evidence="1">
    <location>
        <begin position="1"/>
        <end position="21"/>
    </location>
</feature>
<dbReference type="AlphaFoldDB" id="A0A0A9WP18"/>
<keyword evidence="1" id="KW-0732">Signal</keyword>